<evidence type="ECO:0000313" key="7">
    <source>
        <dbReference type="Proteomes" id="UP000068210"/>
    </source>
</evidence>
<dbReference type="RefSeq" id="WP_052263926.1">
    <property type="nucleotide sequence ID" value="NZ_CP010415.1"/>
</dbReference>
<dbReference type="GO" id="GO:0019594">
    <property type="term" value="P:mannitol metabolic process"/>
    <property type="evidence" value="ECO:0007669"/>
    <property type="project" value="InterPro"/>
</dbReference>
<name>A0A0C4WML9_9GAMM</name>
<dbReference type="InterPro" id="IPR050988">
    <property type="entry name" value="Mannitol_DH/Oxidoreductase"/>
</dbReference>
<dbReference type="Proteomes" id="UP000068210">
    <property type="component" value="Chromosome"/>
</dbReference>
<dbReference type="AlphaFoldDB" id="A0A0C4WML9"/>
<evidence type="ECO:0000256" key="1">
    <source>
        <dbReference type="ARBA" id="ARBA00023002"/>
    </source>
</evidence>
<keyword evidence="7" id="KW-1185">Reference proteome</keyword>
<dbReference type="SUPFAM" id="SSF51735">
    <property type="entry name" value="NAD(P)-binding Rossmann-fold domains"/>
    <property type="match status" value="1"/>
</dbReference>
<comment type="similarity">
    <text evidence="3">Belongs to the mannitol dehydrogenase family. UxuB subfamily.</text>
</comment>
<evidence type="ECO:0000256" key="2">
    <source>
        <dbReference type="ARBA" id="ARBA00023027"/>
    </source>
</evidence>
<dbReference type="InterPro" id="IPR013131">
    <property type="entry name" value="Mannitol_DH_N"/>
</dbReference>
<dbReference type="Gene3D" id="3.40.50.720">
    <property type="entry name" value="NAD(P)-binding Rossmann-like Domain"/>
    <property type="match status" value="1"/>
</dbReference>
<dbReference type="InterPro" id="IPR013118">
    <property type="entry name" value="Mannitol_DH_C"/>
</dbReference>
<dbReference type="InterPro" id="IPR036291">
    <property type="entry name" value="NAD(P)-bd_dom_sf"/>
</dbReference>
<dbReference type="Pfam" id="PF01232">
    <property type="entry name" value="Mannitol_dh"/>
    <property type="match status" value="1"/>
</dbReference>
<dbReference type="FunFam" id="3.40.50.720:FF:000129">
    <property type="entry name" value="D-mannonate oxidoreductase"/>
    <property type="match status" value="1"/>
</dbReference>
<dbReference type="GO" id="GO:0016616">
    <property type="term" value="F:oxidoreductase activity, acting on the CH-OH group of donors, NAD or NADP as acceptor"/>
    <property type="evidence" value="ECO:0007669"/>
    <property type="project" value="TreeGrafter"/>
</dbReference>
<dbReference type="KEGG" id="acx:Achr_21900"/>
<evidence type="ECO:0000259" key="4">
    <source>
        <dbReference type="Pfam" id="PF01232"/>
    </source>
</evidence>
<dbReference type="PROSITE" id="PS00974">
    <property type="entry name" value="MANNITOL_DHGENASE"/>
    <property type="match status" value="1"/>
</dbReference>
<dbReference type="InterPro" id="IPR013328">
    <property type="entry name" value="6PGD_dom2"/>
</dbReference>
<reference evidence="6 7" key="1">
    <citation type="journal article" date="2015" name="PLoS ONE">
        <title>Azotobacter Genomes: The Genome of Azotobacter chroococcum NCIMB 8003 (ATCC 4412).</title>
        <authorList>
            <person name="Robson R.L."/>
            <person name="Jones R."/>
            <person name="Robson R.M."/>
            <person name="Schwartz A."/>
            <person name="Richardson T.H."/>
        </authorList>
    </citation>
    <scope>NUCLEOTIDE SEQUENCE [LARGE SCALE GENOMIC DNA]</scope>
    <source>
        <strain evidence="6 7">NCIMB 8003</strain>
    </source>
</reference>
<evidence type="ECO:0000256" key="3">
    <source>
        <dbReference type="ARBA" id="ARBA00061451"/>
    </source>
</evidence>
<sequence length="504" mass="56266">MKLNTQNLSQLPERVQRPLYDRKQVQQGIVHIGVGGFHRAHQAIYTEMLLNRGKAGEWSICGVGLRSEDRAMQEALASQDYLYTLYELGDSDNPQIQVVGAIGDFLLAEDGPEALIRKLADPQTRIVSLTITEGGYCTDDSSGQFNADLPQIRHDLANPQQPKTVFGFLTEALARRRTAGIKPFTVMSCDNLPHNGQVARNALLSFAKLRDLGLHDWIAGNVSFPNAMVDRITPMTSDAHRSQLLEETGIEDAWPVVAEPFLQWVVEDRFCNGRPSWEEVGVQFTDDVTPYEEMKIRLLNGSHMAMAYLGALLGHRYAHEAMQDAQLSEFVRTYMDRDVTPLLAEVPGIDLEHYKDTLIERFSNTAICDQISRLCSDGSSKLPKFVLPTLLGQIESGAEMRRTTLILAAWCRYLRGVDERGESYPIVDPRAASLQEAACLKARLVENFLGLEDVFGHRIPASAPFVAIFRLQLERLQALGVRATLELTMAEEVGTDERKLATPI</sequence>
<accession>A0A0C4WML9</accession>
<dbReference type="SUPFAM" id="SSF48179">
    <property type="entry name" value="6-phosphogluconate dehydrogenase C-terminal domain-like"/>
    <property type="match status" value="1"/>
</dbReference>
<dbReference type="STRING" id="1328314.Achr_21900"/>
<organism evidence="6 7">
    <name type="scientific">Azotobacter chroococcum NCIMB 8003</name>
    <dbReference type="NCBI Taxonomy" id="1328314"/>
    <lineage>
        <taxon>Bacteria</taxon>
        <taxon>Pseudomonadati</taxon>
        <taxon>Pseudomonadota</taxon>
        <taxon>Gammaproteobacteria</taxon>
        <taxon>Pseudomonadales</taxon>
        <taxon>Pseudomonadaceae</taxon>
        <taxon>Azotobacter</taxon>
    </lineage>
</organism>
<dbReference type="EMBL" id="CP010415">
    <property type="protein sequence ID" value="AJE21639.1"/>
    <property type="molecule type" value="Genomic_DNA"/>
</dbReference>
<protein>
    <submittedName>
        <fullName evidence="6">Mannitol dehydrogenase</fullName>
    </submittedName>
</protein>
<gene>
    <name evidence="6" type="primary">mtlD</name>
    <name evidence="6" type="ORF">Achr_21900</name>
</gene>
<dbReference type="InterPro" id="IPR000669">
    <property type="entry name" value="Mannitol_DH"/>
</dbReference>
<dbReference type="Pfam" id="PF08125">
    <property type="entry name" value="Mannitol_dh_C"/>
    <property type="match status" value="1"/>
</dbReference>
<dbReference type="Gene3D" id="1.10.1040.10">
    <property type="entry name" value="N-(1-d-carboxylethyl)-l-norvaline Dehydrogenase, domain 2"/>
    <property type="match status" value="1"/>
</dbReference>
<evidence type="ECO:0000259" key="5">
    <source>
        <dbReference type="Pfam" id="PF08125"/>
    </source>
</evidence>
<dbReference type="HOGENOM" id="CLU_027324_0_1_6"/>
<dbReference type="InterPro" id="IPR023027">
    <property type="entry name" value="Mannitol_DH_CS"/>
</dbReference>
<evidence type="ECO:0000313" key="6">
    <source>
        <dbReference type="EMBL" id="AJE21639.1"/>
    </source>
</evidence>
<keyword evidence="2" id="KW-0520">NAD</keyword>
<dbReference type="PANTHER" id="PTHR43362">
    <property type="entry name" value="MANNITOL DEHYDROGENASE DSF1-RELATED"/>
    <property type="match status" value="1"/>
</dbReference>
<feature type="domain" description="Mannitol dehydrogenase N-terminal" evidence="4">
    <location>
        <begin position="28"/>
        <end position="278"/>
    </location>
</feature>
<feature type="domain" description="Mannitol dehydrogenase C-terminal" evidence="5">
    <location>
        <begin position="287"/>
        <end position="476"/>
    </location>
</feature>
<dbReference type="PRINTS" id="PR00084">
    <property type="entry name" value="MTLDHDRGNASE"/>
</dbReference>
<proteinExistence type="inferred from homology"/>
<keyword evidence="1" id="KW-0560">Oxidoreductase</keyword>
<dbReference type="InterPro" id="IPR008927">
    <property type="entry name" value="6-PGluconate_DH-like_C_sf"/>
</dbReference>
<dbReference type="PANTHER" id="PTHR43362:SF1">
    <property type="entry name" value="MANNITOL DEHYDROGENASE 2-RELATED"/>
    <property type="match status" value="1"/>
</dbReference>